<dbReference type="Proteomes" id="UP001165121">
    <property type="component" value="Unassembled WGS sequence"/>
</dbReference>
<proteinExistence type="predicted"/>
<evidence type="ECO:0000313" key="1">
    <source>
        <dbReference type="EMBL" id="GMF24433.1"/>
    </source>
</evidence>
<comment type="caution">
    <text evidence="1">The sequence shown here is derived from an EMBL/GenBank/DDBJ whole genome shotgun (WGS) entry which is preliminary data.</text>
</comment>
<name>A0A9W6U3I4_9STRA</name>
<dbReference type="OrthoDB" id="145424at2759"/>
<reference evidence="1" key="1">
    <citation type="submission" date="2023-04" db="EMBL/GenBank/DDBJ databases">
        <title>Phytophthora fragariaefolia NBRC 109709.</title>
        <authorList>
            <person name="Ichikawa N."/>
            <person name="Sato H."/>
            <person name="Tonouchi N."/>
        </authorList>
    </citation>
    <scope>NUCLEOTIDE SEQUENCE</scope>
    <source>
        <strain evidence="1">NBRC 109709</strain>
    </source>
</reference>
<sequence length="92" mass="9830">MLQTIGTYSTNCGGRRLGQMHKDNLLAAGTLHDVIPCDAHAFIDAQQSVTTLSALQAIPTLIPTPQLATASKCTGTLLGTTDVVCWWHQHTT</sequence>
<keyword evidence="2" id="KW-1185">Reference proteome</keyword>
<dbReference type="EMBL" id="BSXT01000323">
    <property type="protein sequence ID" value="GMF24433.1"/>
    <property type="molecule type" value="Genomic_DNA"/>
</dbReference>
<gene>
    <name evidence="1" type="ORF">Pfra01_000410600</name>
</gene>
<organism evidence="1 2">
    <name type="scientific">Phytophthora fragariaefolia</name>
    <dbReference type="NCBI Taxonomy" id="1490495"/>
    <lineage>
        <taxon>Eukaryota</taxon>
        <taxon>Sar</taxon>
        <taxon>Stramenopiles</taxon>
        <taxon>Oomycota</taxon>
        <taxon>Peronosporomycetes</taxon>
        <taxon>Peronosporales</taxon>
        <taxon>Peronosporaceae</taxon>
        <taxon>Phytophthora</taxon>
    </lineage>
</organism>
<dbReference type="AlphaFoldDB" id="A0A9W6U3I4"/>
<evidence type="ECO:0000313" key="2">
    <source>
        <dbReference type="Proteomes" id="UP001165121"/>
    </source>
</evidence>
<accession>A0A9W6U3I4</accession>
<protein>
    <submittedName>
        <fullName evidence="1">Unnamed protein product</fullName>
    </submittedName>
</protein>